<dbReference type="RefSeq" id="WP_165310725.1">
    <property type="nucleotide sequence ID" value="NZ_CP049331.1"/>
</dbReference>
<keyword evidence="2" id="KW-0119">Carbohydrate metabolism</keyword>
<name>A0A6G7CGR3_9VIBR</name>
<comment type="similarity">
    <text evidence="2">Belongs to the polysaccharide lyase 1 family.</text>
</comment>
<dbReference type="Gene3D" id="2.160.20.10">
    <property type="entry name" value="Single-stranded right-handed beta-helix, Pectin lyase-like"/>
    <property type="match status" value="1"/>
</dbReference>
<feature type="chain" id="PRO_5026140763" evidence="4">
    <location>
        <begin position="28"/>
        <end position="665"/>
    </location>
</feature>
<evidence type="ECO:0000256" key="4">
    <source>
        <dbReference type="SAM" id="SignalP"/>
    </source>
</evidence>
<evidence type="ECO:0000313" key="6">
    <source>
        <dbReference type="EMBL" id="QIH41279.1"/>
    </source>
</evidence>
<feature type="compositionally biased region" description="Low complexity" evidence="3">
    <location>
        <begin position="385"/>
        <end position="397"/>
    </location>
</feature>
<comment type="subcellular location">
    <subcellularLocation>
        <location evidence="2">Secreted</location>
    </subcellularLocation>
</comment>
<keyword evidence="4" id="KW-0732">Signal</keyword>
<dbReference type="KEGG" id="vzi:G5S32_04435"/>
<dbReference type="InterPro" id="IPR011050">
    <property type="entry name" value="Pectin_lyase_fold/virulence"/>
</dbReference>
<dbReference type="AlphaFoldDB" id="A0A6G7CGR3"/>
<keyword evidence="2" id="KW-0624">Polysaccharide degradation</keyword>
<dbReference type="Pfam" id="PF00544">
    <property type="entry name" value="Pectate_lyase_4"/>
    <property type="match status" value="1"/>
</dbReference>
<dbReference type="GO" id="GO:0000272">
    <property type="term" value="P:polysaccharide catabolic process"/>
    <property type="evidence" value="ECO:0007669"/>
    <property type="project" value="UniProtKB-KW"/>
</dbReference>
<keyword evidence="2" id="KW-0964">Secreted</keyword>
<dbReference type="InterPro" id="IPR045032">
    <property type="entry name" value="PEL"/>
</dbReference>
<dbReference type="InterPro" id="IPR002022">
    <property type="entry name" value="Pec_lyase"/>
</dbReference>
<organism evidence="6 7">
    <name type="scientific">Vibrio ziniensis</name>
    <dbReference type="NCBI Taxonomy" id="2711221"/>
    <lineage>
        <taxon>Bacteria</taxon>
        <taxon>Pseudomonadati</taxon>
        <taxon>Pseudomonadota</taxon>
        <taxon>Gammaproteobacteria</taxon>
        <taxon>Vibrionales</taxon>
        <taxon>Vibrionaceae</taxon>
        <taxon>Vibrio</taxon>
    </lineage>
</organism>
<dbReference type="GO" id="GO:0005576">
    <property type="term" value="C:extracellular region"/>
    <property type="evidence" value="ECO:0007669"/>
    <property type="project" value="UniProtKB-SubCell"/>
</dbReference>
<gene>
    <name evidence="6" type="ORF">G5S32_04435</name>
</gene>
<feature type="signal peptide" evidence="4">
    <location>
        <begin position="1"/>
        <end position="27"/>
    </location>
</feature>
<evidence type="ECO:0000313" key="7">
    <source>
        <dbReference type="Proteomes" id="UP000503003"/>
    </source>
</evidence>
<feature type="region of interest" description="Disordered" evidence="3">
    <location>
        <begin position="361"/>
        <end position="397"/>
    </location>
</feature>
<dbReference type="InterPro" id="IPR012334">
    <property type="entry name" value="Pectin_lyas_fold"/>
</dbReference>
<keyword evidence="1 2" id="KW-0456">Lyase</keyword>
<dbReference type="SMART" id="SM00656">
    <property type="entry name" value="Amb_all"/>
    <property type="match status" value="1"/>
</dbReference>
<dbReference type="Proteomes" id="UP000503003">
    <property type="component" value="Chromosome 1"/>
</dbReference>
<evidence type="ECO:0000256" key="1">
    <source>
        <dbReference type="ARBA" id="ARBA00023239"/>
    </source>
</evidence>
<feature type="compositionally biased region" description="Polar residues" evidence="3">
    <location>
        <begin position="361"/>
        <end position="372"/>
    </location>
</feature>
<reference evidence="6 7" key="1">
    <citation type="submission" date="2020-02" db="EMBL/GenBank/DDBJ databases">
        <title>A complete genome of a marine bacterium Vibrio sp. ZWAL4003 isolated from the mangrove sediment with the ability to degrade polysaccharides.</title>
        <authorList>
            <person name="Wu J."/>
            <person name="Qu W."/>
            <person name="Zeng R."/>
        </authorList>
    </citation>
    <scope>NUCLEOTIDE SEQUENCE [LARGE SCALE GENOMIC DNA]</scope>
    <source>
        <strain evidence="6 7">ZWAL4003</strain>
    </source>
</reference>
<dbReference type="PANTHER" id="PTHR31683">
    <property type="entry name" value="PECTATE LYASE 18-RELATED"/>
    <property type="match status" value="1"/>
</dbReference>
<sequence>MKKTFKTKLTLLSCTVGGLLFNYSVFAAQNDGLVGYATLNGGTTGGEGGEVVYATTGTQINEAMCNRAAKDTPIIIYVTGTINHDNTTKVTGNCNTTDSEIEIKGVSNISIIGTEDGAIFDEIGIHLRDTSNIIIRNIHVRNVKKSGSPISNGGDAIGMESGVSNVWIDHMELEASGGEKDGYDSLIDMKADTKFVTVSYSYLHDSDRGGLIGSGTSDTENTYITFHHNHYANMNSRLPLLRFGTAHAFNNYYDGITSSGMNPRLGGQIKAENNHFKDAQNPIGTFYDDVMGYWDVSGNIFENVTWVASTQSGGSASHPAGPDPVSTTIINIPYLYELHDASCVADVVLAHAGVGKNMSFPTDSSCGSTTAGDDTIDLDPGTPIDGGSSSEDSSSVGVNQSLITGAGADSTSKGSGASSSNVKDDNISTYWYPNLETDTAPSVWVKWGSNVTLTAAIVKEAEGFEGNITSWNLINRKTGDVLASGDANALLEPIVFEEVALTQIALVVTGFTGTPTVAELQTYTTLESDSDSSSGSDSDNLSLRSDALVEVSTTGAGSANDSIDEDYETYWSPSSTDENISLSVKWSKLTTVGAITVYEYLGKEGYVNGWELVDNNTSAILATGTSLGEAIEFEPVQTCRINLNITSTTDTPAVAEFESYAGLEE</sequence>
<dbReference type="PANTHER" id="PTHR31683:SF18">
    <property type="entry name" value="PECTATE LYASE 21-RELATED"/>
    <property type="match status" value="1"/>
</dbReference>
<keyword evidence="7" id="KW-1185">Reference proteome</keyword>
<proteinExistence type="inferred from homology"/>
<protein>
    <submittedName>
        <fullName evidence="6">Polysaccharide lyase family 1 protein</fullName>
    </submittedName>
</protein>
<evidence type="ECO:0000256" key="3">
    <source>
        <dbReference type="SAM" id="MobiDB-lite"/>
    </source>
</evidence>
<feature type="domain" description="Pectate lyase" evidence="5">
    <location>
        <begin position="71"/>
        <end position="282"/>
    </location>
</feature>
<dbReference type="Gene3D" id="2.60.120.260">
    <property type="entry name" value="Galactose-binding domain-like"/>
    <property type="match status" value="2"/>
</dbReference>
<evidence type="ECO:0000259" key="5">
    <source>
        <dbReference type="SMART" id="SM00656"/>
    </source>
</evidence>
<accession>A0A6G7CGR3</accession>
<evidence type="ECO:0000256" key="2">
    <source>
        <dbReference type="RuleBase" id="RU361173"/>
    </source>
</evidence>
<dbReference type="GO" id="GO:0030570">
    <property type="term" value="F:pectate lyase activity"/>
    <property type="evidence" value="ECO:0007669"/>
    <property type="project" value="InterPro"/>
</dbReference>
<dbReference type="SUPFAM" id="SSF51126">
    <property type="entry name" value="Pectin lyase-like"/>
    <property type="match status" value="1"/>
</dbReference>
<dbReference type="EMBL" id="CP049331">
    <property type="protein sequence ID" value="QIH41279.1"/>
    <property type="molecule type" value="Genomic_DNA"/>
</dbReference>